<evidence type="ECO:0000313" key="1">
    <source>
        <dbReference type="EMBL" id="KKN71065.1"/>
    </source>
</evidence>
<dbReference type="Pfam" id="PF13479">
    <property type="entry name" value="AAA_24"/>
    <property type="match status" value="1"/>
</dbReference>
<dbReference type="InterPro" id="IPR027417">
    <property type="entry name" value="P-loop_NTPase"/>
</dbReference>
<protein>
    <submittedName>
        <fullName evidence="1">Uncharacterized protein</fullName>
    </submittedName>
</protein>
<proteinExistence type="predicted"/>
<comment type="caution">
    <text evidence="1">The sequence shown here is derived from an EMBL/GenBank/DDBJ whole genome shotgun (WGS) entry which is preliminary data.</text>
</comment>
<name>A0A0F9SPU9_9ZZZZ</name>
<dbReference type="AlphaFoldDB" id="A0A0F9SPU9"/>
<dbReference type="SUPFAM" id="SSF52540">
    <property type="entry name" value="P-loop containing nucleoside triphosphate hydrolases"/>
    <property type="match status" value="1"/>
</dbReference>
<sequence>MAIDLSAIKASKTPKPPRILIHGNEGIGKSTFFSKAPKPLFIQTEDGLDELKVAKLPKEGTAKSYAYVMEVITELYTQKHDFKTIVIDSADWLEALTWKHVAEENGKDNIEAFGYGKGYVFAADAFRKILEGLNALRLSRSMVVGMTAHSQVKRFDDPETEPYDRYILKMHQRTSSVLSEWCDIIGYASQRTIVQTEDVGFDKTARRGVAVGERLLWTQERPAFVAKNRYSLPESIPLEWGALSDCISKSLT</sequence>
<reference evidence="1" key="1">
    <citation type="journal article" date="2015" name="Nature">
        <title>Complex archaea that bridge the gap between prokaryotes and eukaryotes.</title>
        <authorList>
            <person name="Spang A."/>
            <person name="Saw J.H."/>
            <person name="Jorgensen S.L."/>
            <person name="Zaremba-Niedzwiedzka K."/>
            <person name="Martijn J."/>
            <person name="Lind A.E."/>
            <person name="van Eijk R."/>
            <person name="Schleper C."/>
            <person name="Guy L."/>
            <person name="Ettema T.J."/>
        </authorList>
    </citation>
    <scope>NUCLEOTIDE SEQUENCE</scope>
</reference>
<gene>
    <name evidence="1" type="ORF">LCGC14_0424820</name>
</gene>
<dbReference type="EMBL" id="LAZR01000391">
    <property type="protein sequence ID" value="KKN71065.1"/>
    <property type="molecule type" value="Genomic_DNA"/>
</dbReference>
<accession>A0A0F9SPU9</accession>
<organism evidence="1">
    <name type="scientific">marine sediment metagenome</name>
    <dbReference type="NCBI Taxonomy" id="412755"/>
    <lineage>
        <taxon>unclassified sequences</taxon>
        <taxon>metagenomes</taxon>
        <taxon>ecological metagenomes</taxon>
    </lineage>
</organism>